<dbReference type="OrthoDB" id="181606at2"/>
<dbReference type="RefSeq" id="WP_020040746.1">
    <property type="nucleotide sequence ID" value="NZ_KE557273.1"/>
</dbReference>
<evidence type="ECO:0000313" key="1">
    <source>
        <dbReference type="EMBL" id="EPX86945.1"/>
    </source>
</evidence>
<gene>
    <name evidence="1" type="ORF">Salmuc_02920</name>
</gene>
<organism evidence="1 2">
    <name type="scientific">Salipiger mucosus DSM 16094</name>
    <dbReference type="NCBI Taxonomy" id="1123237"/>
    <lineage>
        <taxon>Bacteria</taxon>
        <taxon>Pseudomonadati</taxon>
        <taxon>Pseudomonadota</taxon>
        <taxon>Alphaproteobacteria</taxon>
        <taxon>Rhodobacterales</taxon>
        <taxon>Roseobacteraceae</taxon>
        <taxon>Salipiger</taxon>
    </lineage>
</organism>
<name>S9S9V2_9RHOB</name>
<comment type="caution">
    <text evidence="1">The sequence shown here is derived from an EMBL/GenBank/DDBJ whole genome shotgun (WGS) entry which is preliminary data.</text>
</comment>
<proteinExistence type="predicted"/>
<dbReference type="EMBL" id="APVH01000002">
    <property type="protein sequence ID" value="EPX86945.1"/>
    <property type="molecule type" value="Genomic_DNA"/>
</dbReference>
<dbReference type="Gene3D" id="3.90.550.10">
    <property type="entry name" value="Spore Coat Polysaccharide Biosynthesis Protein SpsA, Chain A"/>
    <property type="match status" value="1"/>
</dbReference>
<accession>S9S9V2</accession>
<dbReference type="STRING" id="1123237.Salmuc_02920"/>
<dbReference type="HOGENOM" id="CLU_087275_0_0_5"/>
<dbReference type="AlphaFoldDB" id="S9S9V2"/>
<evidence type="ECO:0008006" key="3">
    <source>
        <dbReference type="Google" id="ProtNLM"/>
    </source>
</evidence>
<sequence>MTDEPTRGVVYVAWGREHVEVARRSAASVKRSNPDLGTAIWCKEGDDTSGFDRAFIVPEGLKRPKVNLLGESPFDETLFLDNDTIVRAELGSLFDLLRKYEICGAQVILWHRPRHLKRIALDLPETFPEINTGVLLYRKTPAVLELFRDWAATFAGSGMGIDQPSFREALWRSDAAFHVLPAQFNKRVFEASELIWSDQPKPRILHLELLRPQKNPLLRWLSNRIR</sequence>
<reference evidence="2" key="1">
    <citation type="journal article" date="2014" name="Stand. Genomic Sci.">
        <title>Genome sequence of the exopolysaccharide-producing Salipiger mucosus type strain (DSM 16094(T)), a moderately halophilic member of the Roseobacter clade.</title>
        <authorList>
            <person name="Riedel T."/>
            <person name="Spring S."/>
            <person name="Fiebig A."/>
            <person name="Petersen J."/>
            <person name="Kyrpides N.C."/>
            <person name="Goker M."/>
            <person name="Klenk H.P."/>
        </authorList>
    </citation>
    <scope>NUCLEOTIDE SEQUENCE [LARGE SCALE GENOMIC DNA]</scope>
    <source>
        <strain evidence="2">DSM 16094</strain>
    </source>
</reference>
<dbReference type="Proteomes" id="UP000015347">
    <property type="component" value="Unassembled WGS sequence"/>
</dbReference>
<dbReference type="eggNOG" id="COG1442">
    <property type="taxonomic scope" value="Bacteria"/>
</dbReference>
<protein>
    <recommendedName>
        <fullName evidence="3">Nucleotide-diphospho-sugar transferase domain-containing protein</fullName>
    </recommendedName>
</protein>
<evidence type="ECO:0000313" key="2">
    <source>
        <dbReference type="Proteomes" id="UP000015347"/>
    </source>
</evidence>
<dbReference type="InterPro" id="IPR029044">
    <property type="entry name" value="Nucleotide-diphossugar_trans"/>
</dbReference>
<keyword evidence="2" id="KW-1185">Reference proteome</keyword>
<dbReference type="SUPFAM" id="SSF53448">
    <property type="entry name" value="Nucleotide-diphospho-sugar transferases"/>
    <property type="match status" value="1"/>
</dbReference>